<dbReference type="Pfam" id="PF02353">
    <property type="entry name" value="CMAS"/>
    <property type="match status" value="1"/>
</dbReference>
<dbReference type="SUPFAM" id="SSF53335">
    <property type="entry name" value="S-adenosyl-L-methionine-dependent methyltransferases"/>
    <property type="match status" value="1"/>
</dbReference>
<dbReference type="Proteomes" id="UP000621859">
    <property type="component" value="Unassembled WGS sequence"/>
</dbReference>
<dbReference type="CDD" id="cd02440">
    <property type="entry name" value="AdoMet_MTases"/>
    <property type="match status" value="1"/>
</dbReference>
<comment type="similarity">
    <text evidence="1">Belongs to the CFA/CMAS family.</text>
</comment>
<dbReference type="InterPro" id="IPR050723">
    <property type="entry name" value="CFA/CMAS"/>
</dbReference>
<name>A0ABQ2PLI9_9NEIS</name>
<evidence type="ECO:0000313" key="6">
    <source>
        <dbReference type="EMBL" id="GGP26124.1"/>
    </source>
</evidence>
<gene>
    <name evidence="6" type="ORF">GCM10010971_19430</name>
</gene>
<evidence type="ECO:0000256" key="3">
    <source>
        <dbReference type="ARBA" id="ARBA00022679"/>
    </source>
</evidence>
<evidence type="ECO:0000256" key="2">
    <source>
        <dbReference type="ARBA" id="ARBA00022603"/>
    </source>
</evidence>
<keyword evidence="7" id="KW-1185">Reference proteome</keyword>
<reference evidence="7" key="1">
    <citation type="journal article" date="2019" name="Int. J. Syst. Evol. Microbiol.">
        <title>The Global Catalogue of Microorganisms (GCM) 10K type strain sequencing project: providing services to taxonomists for standard genome sequencing and annotation.</title>
        <authorList>
            <consortium name="The Broad Institute Genomics Platform"/>
            <consortium name="The Broad Institute Genome Sequencing Center for Infectious Disease"/>
            <person name="Wu L."/>
            <person name="Ma J."/>
        </authorList>
    </citation>
    <scope>NUCLEOTIDE SEQUENCE [LARGE SCALE GENOMIC DNA]</scope>
    <source>
        <strain evidence="7">CGMCC 1.8860</strain>
    </source>
</reference>
<proteinExistence type="inferred from homology"/>
<evidence type="ECO:0000256" key="5">
    <source>
        <dbReference type="ARBA" id="ARBA00023098"/>
    </source>
</evidence>
<evidence type="ECO:0000256" key="1">
    <source>
        <dbReference type="ARBA" id="ARBA00010815"/>
    </source>
</evidence>
<protein>
    <submittedName>
        <fullName evidence="6">Cyclopropane-fatty-acyl-phospholipid synthase</fullName>
    </submittedName>
</protein>
<keyword evidence="4" id="KW-0949">S-adenosyl-L-methionine</keyword>
<evidence type="ECO:0000313" key="7">
    <source>
        <dbReference type="Proteomes" id="UP000621859"/>
    </source>
</evidence>
<dbReference type="PIRSF" id="PIRSF003085">
    <property type="entry name" value="CMAS"/>
    <property type="match status" value="1"/>
</dbReference>
<dbReference type="EMBL" id="BMLY01000002">
    <property type="protein sequence ID" value="GGP26124.1"/>
    <property type="molecule type" value="Genomic_DNA"/>
</dbReference>
<keyword evidence="3" id="KW-0808">Transferase</keyword>
<comment type="caution">
    <text evidence="6">The sequence shown here is derived from an EMBL/GenBank/DDBJ whole genome shotgun (WGS) entry which is preliminary data.</text>
</comment>
<keyword evidence="2" id="KW-0489">Methyltransferase</keyword>
<dbReference type="RefSeq" id="WP_188692412.1">
    <property type="nucleotide sequence ID" value="NZ_BMLY01000002.1"/>
</dbReference>
<dbReference type="Gene3D" id="3.40.50.150">
    <property type="entry name" value="Vaccinia Virus protein VP39"/>
    <property type="match status" value="1"/>
</dbReference>
<evidence type="ECO:0000256" key="4">
    <source>
        <dbReference type="ARBA" id="ARBA00022691"/>
    </source>
</evidence>
<keyword evidence="5" id="KW-0443">Lipid metabolism</keyword>
<dbReference type="PANTHER" id="PTHR43667">
    <property type="entry name" value="CYCLOPROPANE-FATTY-ACYL-PHOSPHOLIPID SYNTHASE"/>
    <property type="match status" value="1"/>
</dbReference>
<dbReference type="InterPro" id="IPR003333">
    <property type="entry name" value="CMAS"/>
</dbReference>
<accession>A0ABQ2PLI9</accession>
<organism evidence="6 7">
    <name type="scientific">Silvimonas amylolytica</name>
    <dbReference type="NCBI Taxonomy" id="449663"/>
    <lineage>
        <taxon>Bacteria</taxon>
        <taxon>Pseudomonadati</taxon>
        <taxon>Pseudomonadota</taxon>
        <taxon>Betaproteobacteria</taxon>
        <taxon>Neisseriales</taxon>
        <taxon>Chitinibacteraceae</taxon>
        <taxon>Silvimonas</taxon>
    </lineage>
</organism>
<sequence>MSSIGSLAIKAPAPPVLARTFLHLLRKISTGCLLLNLPGNGRILFGNANTTLSAELTIHDWRACGRILTAGDIGFADALQRGWVSSPDLTTLIRLAIRNEAVMAQPVQGTGLARLWYALRHWARPNTRRGSQRNIHAHYDLGNPFYRLWLDESWSYSSALFEGDFARSLVDAQAAKNQRVIDQLGLKPGMRVLEIGCGWGGFAEHAAQQGIHVHGVTISPAQWEIAQQRLHTASLQALTHIELRDYRDITGQYDAVVSIEMFEAVGLAFWARWFDTLRARLKPGARALVQSITIADERFEAYRHSSDFIREFIFPGGLLPSPERFTAAASQAGFQLVHALHFGPDYAETLRRWRDAFHSQLHEVRQQGFDEAFIRTWQLYLAYCEAGFDEGRTDVVQFMLERPR</sequence>
<dbReference type="InterPro" id="IPR029063">
    <property type="entry name" value="SAM-dependent_MTases_sf"/>
</dbReference>
<dbReference type="PANTHER" id="PTHR43667:SF2">
    <property type="entry name" value="FATTY ACID C-METHYL TRANSFERASE"/>
    <property type="match status" value="1"/>
</dbReference>